<keyword evidence="7 8" id="KW-0456">Lyase</keyword>
<dbReference type="InterPro" id="IPR036441">
    <property type="entry name" value="DHquinase_II_sf"/>
</dbReference>
<feature type="binding site" evidence="8 10">
    <location>
        <begin position="98"/>
        <end position="99"/>
    </location>
    <ligand>
        <name>substrate</name>
    </ligand>
</feature>
<dbReference type="Gene3D" id="3.40.50.9100">
    <property type="entry name" value="Dehydroquinase, class II"/>
    <property type="match status" value="1"/>
</dbReference>
<evidence type="ECO:0000256" key="10">
    <source>
        <dbReference type="PIRSR" id="PIRSR001399-2"/>
    </source>
</evidence>
<name>A0A2H3NRR9_9BACT</name>
<dbReference type="CDD" id="cd00466">
    <property type="entry name" value="DHQase_II"/>
    <property type="match status" value="1"/>
</dbReference>
<feature type="binding site" evidence="8 10">
    <location>
        <position position="71"/>
    </location>
    <ligand>
        <name>substrate</name>
    </ligand>
</feature>
<comment type="subunit">
    <text evidence="5 8">Homododecamer.</text>
</comment>
<evidence type="ECO:0000256" key="2">
    <source>
        <dbReference type="ARBA" id="ARBA00003924"/>
    </source>
</evidence>
<evidence type="ECO:0000313" key="13">
    <source>
        <dbReference type="Proteomes" id="UP000221024"/>
    </source>
</evidence>
<comment type="similarity">
    <text evidence="4 8">Belongs to the type-II 3-dehydroquinase family.</text>
</comment>
<gene>
    <name evidence="8 12" type="primary">aroQ</name>
    <name evidence="12" type="ORF">CRI93_10460</name>
</gene>
<organism evidence="12 13">
    <name type="scientific">Longimonas halophila</name>
    <dbReference type="NCBI Taxonomy" id="1469170"/>
    <lineage>
        <taxon>Bacteria</taxon>
        <taxon>Pseudomonadati</taxon>
        <taxon>Rhodothermota</taxon>
        <taxon>Rhodothermia</taxon>
        <taxon>Rhodothermales</taxon>
        <taxon>Salisaetaceae</taxon>
        <taxon>Longimonas</taxon>
    </lineage>
</organism>
<proteinExistence type="inferred from homology"/>
<dbReference type="UniPathway" id="UPA00053">
    <property type="reaction ID" value="UER00086"/>
</dbReference>
<feature type="binding site" evidence="8 10">
    <location>
        <position position="108"/>
    </location>
    <ligand>
        <name>substrate</name>
    </ligand>
</feature>
<keyword evidence="13" id="KW-1185">Reference proteome</keyword>
<comment type="function">
    <text evidence="2 8">Catalyzes a trans-dehydration via an enolate intermediate.</text>
</comment>
<dbReference type="GO" id="GO:0009423">
    <property type="term" value="P:chorismate biosynthetic process"/>
    <property type="evidence" value="ECO:0007669"/>
    <property type="project" value="UniProtKB-UniRule"/>
</dbReference>
<dbReference type="SUPFAM" id="SSF52304">
    <property type="entry name" value="Type II 3-dehydroquinate dehydratase"/>
    <property type="match status" value="1"/>
</dbReference>
<dbReference type="PIRSF" id="PIRSF001399">
    <property type="entry name" value="DHquinase_II"/>
    <property type="match status" value="1"/>
</dbReference>
<dbReference type="NCBIfam" id="NF003807">
    <property type="entry name" value="PRK05395.1-4"/>
    <property type="match status" value="1"/>
</dbReference>
<feature type="binding site" evidence="8 10">
    <location>
        <position position="77"/>
    </location>
    <ligand>
        <name>substrate</name>
    </ligand>
</feature>
<dbReference type="GO" id="GO:0008652">
    <property type="term" value="P:amino acid biosynthetic process"/>
    <property type="evidence" value="ECO:0007669"/>
    <property type="project" value="UniProtKB-KW"/>
</dbReference>
<dbReference type="PANTHER" id="PTHR21272">
    <property type="entry name" value="CATABOLIC 3-DEHYDROQUINASE"/>
    <property type="match status" value="1"/>
</dbReference>
<evidence type="ECO:0000256" key="4">
    <source>
        <dbReference type="ARBA" id="ARBA00011037"/>
    </source>
</evidence>
<dbReference type="EMBL" id="PDEP01000009">
    <property type="protein sequence ID" value="PEN06238.1"/>
    <property type="molecule type" value="Genomic_DNA"/>
</dbReference>
<evidence type="ECO:0000256" key="11">
    <source>
        <dbReference type="PIRSR" id="PIRSR001399-3"/>
    </source>
</evidence>
<dbReference type="OrthoDB" id="9790793at2"/>
<sequence length="144" mass="15575">MILVLNGPNLNLLGTRDPEHYGTETLDSLEEKLASMFADLSFQWVQSNHQGVLIDALHDAHAESYEGVIFNPGGYTHTSVALHDAVDAIDPPVVEVHLSNIHAREDFRRTSKVAPACVGQISGLGPAGYLLAVQYIQMQGAVAE</sequence>
<dbReference type="Pfam" id="PF01220">
    <property type="entry name" value="DHquinase_II"/>
    <property type="match status" value="1"/>
</dbReference>
<dbReference type="PANTHER" id="PTHR21272:SF3">
    <property type="entry name" value="CATABOLIC 3-DEHYDROQUINASE"/>
    <property type="match status" value="1"/>
</dbReference>
<reference evidence="12 13" key="1">
    <citation type="submission" date="2017-10" db="EMBL/GenBank/DDBJ databases">
        <title>Draft genome of Longimonas halophila.</title>
        <authorList>
            <person name="Goh K.M."/>
            <person name="Shamsir M.S."/>
            <person name="Lim S.W."/>
        </authorList>
    </citation>
    <scope>NUCLEOTIDE SEQUENCE [LARGE SCALE GENOMIC DNA]</scope>
    <source>
        <strain evidence="12 13">KCTC 42399</strain>
    </source>
</reference>
<feature type="site" description="Transition state stabilizer" evidence="8 11">
    <location>
        <position position="16"/>
    </location>
</feature>
<evidence type="ECO:0000256" key="8">
    <source>
        <dbReference type="HAMAP-Rule" id="MF_00169"/>
    </source>
</evidence>
<dbReference type="NCBIfam" id="NF003805">
    <property type="entry name" value="PRK05395.1-2"/>
    <property type="match status" value="1"/>
</dbReference>
<dbReference type="EC" id="4.2.1.10" evidence="6 8"/>
<dbReference type="NCBIfam" id="NF003806">
    <property type="entry name" value="PRK05395.1-3"/>
    <property type="match status" value="1"/>
</dbReference>
<dbReference type="GO" id="GO:0003855">
    <property type="term" value="F:3-dehydroquinate dehydratase activity"/>
    <property type="evidence" value="ECO:0007669"/>
    <property type="project" value="UniProtKB-UniRule"/>
</dbReference>
<dbReference type="PROSITE" id="PS01029">
    <property type="entry name" value="DEHYDROQUINASE_II"/>
    <property type="match status" value="1"/>
</dbReference>
<dbReference type="InterPro" id="IPR001874">
    <property type="entry name" value="DHquinase_II"/>
</dbReference>
<dbReference type="NCBIfam" id="TIGR01088">
    <property type="entry name" value="aroQ"/>
    <property type="match status" value="1"/>
</dbReference>
<accession>A0A2H3NRR9</accession>
<evidence type="ECO:0000256" key="6">
    <source>
        <dbReference type="ARBA" id="ARBA00012060"/>
    </source>
</evidence>
<protein>
    <recommendedName>
        <fullName evidence="6 8">3-dehydroquinate dehydratase</fullName>
        <shortName evidence="8">3-dehydroquinase</shortName>
        <ecNumber evidence="6 8">4.2.1.10</ecNumber>
    </recommendedName>
    <alternativeName>
        <fullName evidence="8">Type II DHQase</fullName>
    </alternativeName>
</protein>
<dbReference type="InterPro" id="IPR018509">
    <property type="entry name" value="DHquinase_II_CS"/>
</dbReference>
<dbReference type="HAMAP" id="MF_00169">
    <property type="entry name" value="AroQ"/>
    <property type="match status" value="1"/>
</dbReference>
<feature type="binding site" evidence="8 10">
    <location>
        <position position="84"/>
    </location>
    <ligand>
        <name>substrate</name>
    </ligand>
</feature>
<comment type="catalytic activity">
    <reaction evidence="1 8">
        <text>3-dehydroquinate = 3-dehydroshikimate + H2O</text>
        <dbReference type="Rhea" id="RHEA:21096"/>
        <dbReference type="ChEBI" id="CHEBI:15377"/>
        <dbReference type="ChEBI" id="CHEBI:16630"/>
        <dbReference type="ChEBI" id="CHEBI:32364"/>
        <dbReference type="EC" id="4.2.1.10"/>
    </reaction>
</comment>
<dbReference type="AlphaFoldDB" id="A0A2H3NRR9"/>
<evidence type="ECO:0000256" key="7">
    <source>
        <dbReference type="ARBA" id="ARBA00023239"/>
    </source>
</evidence>
<keyword evidence="8" id="KW-0057">Aromatic amino acid biosynthesis</keyword>
<feature type="active site" description="Proton acceptor" evidence="8 9">
    <location>
        <position position="21"/>
    </location>
</feature>
<dbReference type="GO" id="GO:0019631">
    <property type="term" value="P:quinate catabolic process"/>
    <property type="evidence" value="ECO:0007669"/>
    <property type="project" value="TreeGrafter"/>
</dbReference>
<evidence type="ECO:0000256" key="3">
    <source>
        <dbReference type="ARBA" id="ARBA00004902"/>
    </source>
</evidence>
<evidence type="ECO:0000256" key="1">
    <source>
        <dbReference type="ARBA" id="ARBA00001864"/>
    </source>
</evidence>
<feature type="active site" description="Proton donor" evidence="8 9">
    <location>
        <position position="97"/>
    </location>
</feature>
<dbReference type="Proteomes" id="UP000221024">
    <property type="component" value="Unassembled WGS sequence"/>
</dbReference>
<comment type="pathway">
    <text evidence="3 8">Metabolic intermediate biosynthesis; chorismate biosynthesis; chorismate from D-erythrose 4-phosphate and phosphoenolpyruvate: step 3/7.</text>
</comment>
<dbReference type="GO" id="GO:0009073">
    <property type="term" value="P:aromatic amino acid family biosynthetic process"/>
    <property type="evidence" value="ECO:0007669"/>
    <property type="project" value="UniProtKB-KW"/>
</dbReference>
<comment type="caution">
    <text evidence="12">The sequence shown here is derived from an EMBL/GenBank/DDBJ whole genome shotgun (WGS) entry which is preliminary data.</text>
</comment>
<dbReference type="RefSeq" id="WP_098062585.1">
    <property type="nucleotide sequence ID" value="NZ_PDEP01000009.1"/>
</dbReference>
<evidence type="ECO:0000256" key="5">
    <source>
        <dbReference type="ARBA" id="ARBA00011193"/>
    </source>
</evidence>
<keyword evidence="8" id="KW-0028">Amino-acid biosynthesis</keyword>
<evidence type="ECO:0000256" key="9">
    <source>
        <dbReference type="PIRSR" id="PIRSR001399-1"/>
    </source>
</evidence>
<evidence type="ECO:0000313" key="12">
    <source>
        <dbReference type="EMBL" id="PEN06238.1"/>
    </source>
</evidence>